<keyword evidence="1" id="KW-0261">Viral envelope protein</keyword>
<evidence type="ECO:0000313" key="2">
    <source>
        <dbReference type="Proteomes" id="UP000634136"/>
    </source>
</evidence>
<dbReference type="Proteomes" id="UP000634136">
    <property type="component" value="Unassembled WGS sequence"/>
</dbReference>
<protein>
    <submittedName>
        <fullName evidence="1">Envelope glycoprotein B</fullName>
    </submittedName>
</protein>
<proteinExistence type="predicted"/>
<keyword evidence="2" id="KW-1185">Reference proteome</keyword>
<dbReference type="AlphaFoldDB" id="A0A834T5X7"/>
<dbReference type="PANTHER" id="PTHR31414">
    <property type="entry name" value="TRANSMEMBRANE PROTEIN DDB_G0292058"/>
    <property type="match status" value="1"/>
</dbReference>
<reference evidence="1" key="1">
    <citation type="submission" date="2020-09" db="EMBL/GenBank/DDBJ databases">
        <title>Genome-Enabled Discovery of Anthraquinone Biosynthesis in Senna tora.</title>
        <authorList>
            <person name="Kang S.-H."/>
            <person name="Pandey R.P."/>
            <person name="Lee C.-M."/>
            <person name="Sim J.-S."/>
            <person name="Jeong J.-T."/>
            <person name="Choi B.-S."/>
            <person name="Jung M."/>
            <person name="Ginzburg D."/>
            <person name="Zhao K."/>
            <person name="Won S.Y."/>
            <person name="Oh T.-J."/>
            <person name="Yu Y."/>
            <person name="Kim N.-H."/>
            <person name="Lee O.R."/>
            <person name="Lee T.-H."/>
            <person name="Bashyal P."/>
            <person name="Kim T.-S."/>
            <person name="Lee W.-H."/>
            <person name="Kawkins C."/>
            <person name="Kim C.-K."/>
            <person name="Kim J.S."/>
            <person name="Ahn B.O."/>
            <person name="Rhee S.Y."/>
            <person name="Sohng J.K."/>
        </authorList>
    </citation>
    <scope>NUCLEOTIDE SEQUENCE</scope>
    <source>
        <tissue evidence="1">Leaf</tissue>
    </source>
</reference>
<sequence length="125" mass="14168">MCNSKGRLTPDLYSQTMAAANMSHTLYKDGPFLVGLADCTFVAETFDEINEEHCSNMRLYTSHVFIGLMLLSLAYKLMTCSFDPEKEQWIKLEMLVYIESGFVERSENGFLLHEVSGKSLLTLLP</sequence>
<dbReference type="OrthoDB" id="1937321at2759"/>
<keyword evidence="1" id="KW-0946">Virion</keyword>
<evidence type="ECO:0000313" key="1">
    <source>
        <dbReference type="EMBL" id="KAF7814412.1"/>
    </source>
</evidence>
<name>A0A834T5X7_9FABA</name>
<dbReference type="GO" id="GO:0005886">
    <property type="term" value="C:plasma membrane"/>
    <property type="evidence" value="ECO:0007669"/>
    <property type="project" value="TreeGrafter"/>
</dbReference>
<dbReference type="EMBL" id="JAAIUW010000009">
    <property type="protein sequence ID" value="KAF7814412.1"/>
    <property type="molecule type" value="Genomic_DNA"/>
</dbReference>
<dbReference type="InterPro" id="IPR040283">
    <property type="entry name" value="DDB_G0292058-like"/>
</dbReference>
<gene>
    <name evidence="1" type="ORF">G2W53_028381</name>
</gene>
<accession>A0A834T5X7</accession>
<dbReference type="PANTHER" id="PTHR31414:SF15">
    <property type="entry name" value="PLASMA MEMBRANE FUSION PROTEIN"/>
    <property type="match status" value="1"/>
</dbReference>
<dbReference type="GO" id="GO:0009506">
    <property type="term" value="C:plasmodesma"/>
    <property type="evidence" value="ECO:0007669"/>
    <property type="project" value="TreeGrafter"/>
</dbReference>
<comment type="caution">
    <text evidence="1">The sequence shown here is derived from an EMBL/GenBank/DDBJ whole genome shotgun (WGS) entry which is preliminary data.</text>
</comment>
<organism evidence="1 2">
    <name type="scientific">Senna tora</name>
    <dbReference type="NCBI Taxonomy" id="362788"/>
    <lineage>
        <taxon>Eukaryota</taxon>
        <taxon>Viridiplantae</taxon>
        <taxon>Streptophyta</taxon>
        <taxon>Embryophyta</taxon>
        <taxon>Tracheophyta</taxon>
        <taxon>Spermatophyta</taxon>
        <taxon>Magnoliopsida</taxon>
        <taxon>eudicotyledons</taxon>
        <taxon>Gunneridae</taxon>
        <taxon>Pentapetalae</taxon>
        <taxon>rosids</taxon>
        <taxon>fabids</taxon>
        <taxon>Fabales</taxon>
        <taxon>Fabaceae</taxon>
        <taxon>Caesalpinioideae</taxon>
        <taxon>Cassia clade</taxon>
        <taxon>Senna</taxon>
    </lineage>
</organism>